<accession>A0A9K3KYV3</accession>
<evidence type="ECO:0000313" key="2">
    <source>
        <dbReference type="Proteomes" id="UP000693970"/>
    </source>
</evidence>
<evidence type="ECO:0000313" key="1">
    <source>
        <dbReference type="EMBL" id="KAG7351708.1"/>
    </source>
</evidence>
<dbReference type="EMBL" id="JAGRRH010000017">
    <property type="protein sequence ID" value="KAG7351708.1"/>
    <property type="molecule type" value="Genomic_DNA"/>
</dbReference>
<name>A0A9K3KYV3_9STRA</name>
<gene>
    <name evidence="1" type="ORF">IV203_007756</name>
</gene>
<comment type="caution">
    <text evidence="1">The sequence shown here is derived from an EMBL/GenBank/DDBJ whole genome shotgun (WGS) entry which is preliminary data.</text>
</comment>
<proteinExistence type="predicted"/>
<reference evidence="1" key="1">
    <citation type="journal article" date="2021" name="Sci. Rep.">
        <title>Diploid genomic architecture of Nitzschia inconspicua, an elite biomass production diatom.</title>
        <authorList>
            <person name="Oliver A."/>
            <person name="Podell S."/>
            <person name="Pinowska A."/>
            <person name="Traller J.C."/>
            <person name="Smith S.R."/>
            <person name="McClure R."/>
            <person name="Beliaev A."/>
            <person name="Bohutskyi P."/>
            <person name="Hill E.A."/>
            <person name="Rabines A."/>
            <person name="Zheng H."/>
            <person name="Allen L.Z."/>
            <person name="Kuo A."/>
            <person name="Grigoriev I.V."/>
            <person name="Allen A.E."/>
            <person name="Hazlebeck D."/>
            <person name="Allen E.E."/>
        </authorList>
    </citation>
    <scope>NUCLEOTIDE SEQUENCE</scope>
    <source>
        <strain evidence="1">Hildebrandi</strain>
    </source>
</reference>
<protein>
    <submittedName>
        <fullName evidence="1">Uncharacterized protein</fullName>
    </submittedName>
</protein>
<dbReference type="Proteomes" id="UP000693970">
    <property type="component" value="Unassembled WGS sequence"/>
</dbReference>
<reference evidence="1" key="2">
    <citation type="submission" date="2021-04" db="EMBL/GenBank/DDBJ databases">
        <authorList>
            <person name="Podell S."/>
        </authorList>
    </citation>
    <scope>NUCLEOTIDE SEQUENCE</scope>
    <source>
        <strain evidence="1">Hildebrandi</strain>
    </source>
</reference>
<dbReference type="AlphaFoldDB" id="A0A9K3KYV3"/>
<sequence length="240" mass="26206">MPTWVATLCYPERFTQNVIFTLPAAPPEKEINGLYVGTMDEPYRWSVFSSTVDGARPGDEVTFDVSINPPSYAPEGLHTFNVDVFDENEIAYGLNIRAEITIQCTVPPTPCDSATASPSVIWPVNHKMVQVGIEMTEPATIAILSIEQNEPVDDKGDGKTSPDGQILEDGRALIRAERSGIGTEGRTYRIKFEASSGTDTCEGTVSVCVPHDRSRPCSDNGRAFIDSTAVVLNRNLRSNH</sequence>
<organism evidence="1 2">
    <name type="scientific">Nitzschia inconspicua</name>
    <dbReference type="NCBI Taxonomy" id="303405"/>
    <lineage>
        <taxon>Eukaryota</taxon>
        <taxon>Sar</taxon>
        <taxon>Stramenopiles</taxon>
        <taxon>Ochrophyta</taxon>
        <taxon>Bacillariophyta</taxon>
        <taxon>Bacillariophyceae</taxon>
        <taxon>Bacillariophycidae</taxon>
        <taxon>Bacillariales</taxon>
        <taxon>Bacillariaceae</taxon>
        <taxon>Nitzschia</taxon>
    </lineage>
</organism>
<keyword evidence="2" id="KW-1185">Reference proteome</keyword>